<dbReference type="PANTHER" id="PTHR10584:SF166">
    <property type="entry name" value="RIBOKINASE"/>
    <property type="match status" value="1"/>
</dbReference>
<name>A0AAU8CJD3_9HYPH</name>
<dbReference type="InterPro" id="IPR029056">
    <property type="entry name" value="Ribokinase-like"/>
</dbReference>
<dbReference type="Gene3D" id="3.40.1190.20">
    <property type="match status" value="1"/>
</dbReference>
<protein>
    <submittedName>
        <fullName evidence="4">Carbohydrate kinase family protein</fullName>
    </submittedName>
</protein>
<feature type="domain" description="Carbohydrate kinase PfkB" evidence="3">
    <location>
        <begin position="5"/>
        <end position="290"/>
    </location>
</feature>
<dbReference type="EMBL" id="CP159253">
    <property type="protein sequence ID" value="XCG46470.1"/>
    <property type="molecule type" value="Genomic_DNA"/>
</dbReference>
<dbReference type="AlphaFoldDB" id="A0AAU8CJD3"/>
<dbReference type="RefSeq" id="WP_353640959.1">
    <property type="nucleotide sequence ID" value="NZ_CP159253.1"/>
</dbReference>
<keyword evidence="2 4" id="KW-0418">Kinase</keyword>
<reference evidence="4" key="1">
    <citation type="submission" date="2024-06" db="EMBL/GenBank/DDBJ databases">
        <title>Mesorhizobium karijinii sp. nov., a symbiont of the iconic Swainsona formosa from arid Australia.</title>
        <authorList>
            <person name="Hill Y.J."/>
            <person name="Watkin E.L.J."/>
            <person name="O'Hara G.W."/>
            <person name="Terpolilli J."/>
            <person name="Tye M.L."/>
            <person name="Kohlmeier M.G."/>
        </authorList>
    </citation>
    <scope>NUCLEOTIDE SEQUENCE</scope>
    <source>
        <strain evidence="4">WSM2240</strain>
    </source>
</reference>
<proteinExistence type="predicted"/>
<dbReference type="CDD" id="cd01941">
    <property type="entry name" value="YeiC_kinase_like"/>
    <property type="match status" value="1"/>
</dbReference>
<sequence length="324" mass="32628">MSFPKILAVGGAHIDRRGQVTGAYVPGASNPGVMAEDVGGGAFNALRNAVRRGASGAIMSVRGGDAAGETVSRAIASAGITDLSAIFLDRATPSYTALLDRGGDVIAALADMALYEGAFPKQLRRASFRAAVAEADALLCDANLPADALARLAGLVSGKPLFAIAISPAKVARLTGILEALSCLFMNFREATCLAGLPDDASVNEIVACLRAMGLSSAVISRGGAPTVAFDRSGAFSIKPPRPRKIADVTGAGDALAGATMVALLRGLPLRGALREGMAAAALAVESPASAPEFSEGDFAAALALVPEAGALHQDGMIGETNDA</sequence>
<organism evidence="4">
    <name type="scientific">Mesorhizobium sp. WSM2240</name>
    <dbReference type="NCBI Taxonomy" id="3228851"/>
    <lineage>
        <taxon>Bacteria</taxon>
        <taxon>Pseudomonadati</taxon>
        <taxon>Pseudomonadota</taxon>
        <taxon>Alphaproteobacteria</taxon>
        <taxon>Hyphomicrobiales</taxon>
        <taxon>Phyllobacteriaceae</taxon>
        <taxon>Mesorhizobium</taxon>
    </lineage>
</organism>
<evidence type="ECO:0000256" key="1">
    <source>
        <dbReference type="ARBA" id="ARBA00022679"/>
    </source>
</evidence>
<gene>
    <name evidence="4" type="ORF">ABVK50_14140</name>
</gene>
<dbReference type="GO" id="GO:0016301">
    <property type="term" value="F:kinase activity"/>
    <property type="evidence" value="ECO:0007669"/>
    <property type="project" value="UniProtKB-KW"/>
</dbReference>
<dbReference type="InterPro" id="IPR011611">
    <property type="entry name" value="PfkB_dom"/>
</dbReference>
<evidence type="ECO:0000313" key="4">
    <source>
        <dbReference type="EMBL" id="XCG46470.1"/>
    </source>
</evidence>
<evidence type="ECO:0000259" key="3">
    <source>
        <dbReference type="Pfam" id="PF00294"/>
    </source>
</evidence>
<evidence type="ECO:0000256" key="2">
    <source>
        <dbReference type="ARBA" id="ARBA00022777"/>
    </source>
</evidence>
<dbReference type="Pfam" id="PF00294">
    <property type="entry name" value="PfkB"/>
    <property type="match status" value="1"/>
</dbReference>
<dbReference type="SUPFAM" id="SSF53613">
    <property type="entry name" value="Ribokinase-like"/>
    <property type="match status" value="1"/>
</dbReference>
<accession>A0AAU8CJD3</accession>
<dbReference type="PANTHER" id="PTHR10584">
    <property type="entry name" value="SUGAR KINASE"/>
    <property type="match status" value="1"/>
</dbReference>
<keyword evidence="1" id="KW-0808">Transferase</keyword>